<dbReference type="Pfam" id="PF09678">
    <property type="entry name" value="Caa3_CtaG"/>
    <property type="match status" value="1"/>
</dbReference>
<sequence>MHHHSDGNSTIIGSFAEMIIYVVPLIAIGLYLWAVYMTNKKYKKWPVSRVFFWIGGVCSAALAMVGPIAEMAHSNFQAHMLAHLLLGMLAPLLLVLSAPVTLLLRTVPVKAGRTISKLLRSSYGRWVTNPLNTAILNIGGLWLLYTTDLFQMMHESLLLYLFIHLHVFIAGYLFTLSILYIDPVAHQKSFQFRAFILIMAMAGHGILSKWIYANPPAGVKESEAQAGGMLMYYGGDMVDLMLVIILCYQYFKGNRRLSKKAAQVAN</sequence>
<reference evidence="7 8" key="1">
    <citation type="submission" date="2018-08" db="EMBL/GenBank/DDBJ databases">
        <title>Lysinibacillus sp. YLB-03 draft genome sequence.</title>
        <authorList>
            <person name="Yu L."/>
        </authorList>
    </citation>
    <scope>NUCLEOTIDE SEQUENCE [LARGE SCALE GENOMIC DNA]</scope>
    <source>
        <strain evidence="7 8">YLB-03</strain>
    </source>
</reference>
<accession>A0A396S3M9</accession>
<keyword evidence="2" id="KW-1003">Cell membrane</keyword>
<feature type="transmembrane region" description="Helical" evidence="6">
    <location>
        <begin position="18"/>
        <end position="38"/>
    </location>
</feature>
<keyword evidence="8" id="KW-1185">Reference proteome</keyword>
<feature type="transmembrane region" description="Helical" evidence="6">
    <location>
        <begin position="126"/>
        <end position="145"/>
    </location>
</feature>
<dbReference type="OrthoDB" id="5024156at2"/>
<proteinExistence type="predicted"/>
<evidence type="ECO:0000256" key="5">
    <source>
        <dbReference type="ARBA" id="ARBA00023136"/>
    </source>
</evidence>
<feature type="transmembrane region" description="Helical" evidence="6">
    <location>
        <begin position="81"/>
        <end position="105"/>
    </location>
</feature>
<evidence type="ECO:0000256" key="2">
    <source>
        <dbReference type="ARBA" id="ARBA00022475"/>
    </source>
</evidence>
<dbReference type="AlphaFoldDB" id="A0A396S3M9"/>
<evidence type="ECO:0000313" key="7">
    <source>
        <dbReference type="EMBL" id="RHW32402.1"/>
    </source>
</evidence>
<comment type="subcellular location">
    <subcellularLocation>
        <location evidence="1">Cell membrane</location>
        <topology evidence="1">Multi-pass membrane protein</topology>
    </subcellularLocation>
</comment>
<feature type="transmembrane region" description="Helical" evidence="6">
    <location>
        <begin position="232"/>
        <end position="251"/>
    </location>
</feature>
<dbReference type="Proteomes" id="UP000265692">
    <property type="component" value="Unassembled WGS sequence"/>
</dbReference>
<feature type="transmembrane region" description="Helical" evidence="6">
    <location>
        <begin position="192"/>
        <end position="212"/>
    </location>
</feature>
<organism evidence="7 8">
    <name type="scientific">Ureibacillus yapensis</name>
    <dbReference type="NCBI Taxonomy" id="2304605"/>
    <lineage>
        <taxon>Bacteria</taxon>
        <taxon>Bacillati</taxon>
        <taxon>Bacillota</taxon>
        <taxon>Bacilli</taxon>
        <taxon>Bacillales</taxon>
        <taxon>Caryophanaceae</taxon>
        <taxon>Ureibacillus</taxon>
    </lineage>
</organism>
<keyword evidence="5 6" id="KW-0472">Membrane</keyword>
<feature type="transmembrane region" description="Helical" evidence="6">
    <location>
        <begin position="50"/>
        <end position="69"/>
    </location>
</feature>
<protein>
    <submittedName>
        <fullName evidence="7">Cytochrome c oxidase assembly protein</fullName>
    </submittedName>
</protein>
<dbReference type="EMBL" id="QWEI01000013">
    <property type="protein sequence ID" value="RHW32402.1"/>
    <property type="molecule type" value="Genomic_DNA"/>
</dbReference>
<evidence type="ECO:0000256" key="4">
    <source>
        <dbReference type="ARBA" id="ARBA00022989"/>
    </source>
</evidence>
<dbReference type="GO" id="GO:0005886">
    <property type="term" value="C:plasma membrane"/>
    <property type="evidence" value="ECO:0007669"/>
    <property type="project" value="UniProtKB-SubCell"/>
</dbReference>
<gene>
    <name evidence="7" type="ORF">D1B33_16840</name>
</gene>
<dbReference type="RefSeq" id="WP_118877579.1">
    <property type="nucleotide sequence ID" value="NZ_QWEI01000013.1"/>
</dbReference>
<name>A0A396S3M9_9BACL</name>
<keyword evidence="4 6" id="KW-1133">Transmembrane helix</keyword>
<evidence type="ECO:0000313" key="8">
    <source>
        <dbReference type="Proteomes" id="UP000265692"/>
    </source>
</evidence>
<feature type="transmembrane region" description="Helical" evidence="6">
    <location>
        <begin position="157"/>
        <end position="180"/>
    </location>
</feature>
<evidence type="ECO:0000256" key="6">
    <source>
        <dbReference type="SAM" id="Phobius"/>
    </source>
</evidence>
<dbReference type="InterPro" id="IPR019108">
    <property type="entry name" value="Caa3_assmbl_CtaG-rel"/>
</dbReference>
<evidence type="ECO:0000256" key="3">
    <source>
        <dbReference type="ARBA" id="ARBA00022692"/>
    </source>
</evidence>
<comment type="caution">
    <text evidence="7">The sequence shown here is derived from an EMBL/GenBank/DDBJ whole genome shotgun (WGS) entry which is preliminary data.</text>
</comment>
<keyword evidence="3 6" id="KW-0812">Transmembrane</keyword>
<evidence type="ECO:0000256" key="1">
    <source>
        <dbReference type="ARBA" id="ARBA00004651"/>
    </source>
</evidence>